<dbReference type="Proteomes" id="UP000199331">
    <property type="component" value="Unassembled WGS sequence"/>
</dbReference>
<organism evidence="1 2">
    <name type="scientific">Qipengyuania nanhaisediminis</name>
    <dbReference type="NCBI Taxonomy" id="604088"/>
    <lineage>
        <taxon>Bacteria</taxon>
        <taxon>Pseudomonadati</taxon>
        <taxon>Pseudomonadota</taxon>
        <taxon>Alphaproteobacteria</taxon>
        <taxon>Sphingomonadales</taxon>
        <taxon>Erythrobacteraceae</taxon>
        <taxon>Qipengyuania</taxon>
    </lineage>
</organism>
<evidence type="ECO:0000313" key="1">
    <source>
        <dbReference type="EMBL" id="SFP40605.1"/>
    </source>
</evidence>
<dbReference type="STRING" id="604088.SAMN04488060_2724"/>
<reference evidence="2" key="1">
    <citation type="submission" date="2016-10" db="EMBL/GenBank/DDBJ databases">
        <authorList>
            <person name="Varghese N."/>
            <person name="Submissions S."/>
        </authorList>
    </citation>
    <scope>NUCLEOTIDE SEQUENCE [LARGE SCALE GENOMIC DNA]</scope>
    <source>
        <strain evidence="2">CGMCC 1.7715</strain>
    </source>
</reference>
<evidence type="ECO:0000313" key="2">
    <source>
        <dbReference type="Proteomes" id="UP000199331"/>
    </source>
</evidence>
<keyword evidence="2" id="KW-1185">Reference proteome</keyword>
<proteinExistence type="predicted"/>
<dbReference type="AlphaFoldDB" id="A0A1I5Q2Z6"/>
<sequence length="103" mass="11304">MSDRKAQMLADRHLRNSARALVDADIENLKATCSGKSLGERAFDRVREGAVDVYEEAVEVAENNKGALAALLAAIVVWFARNPILSIFGLEPEDDEETAQDDE</sequence>
<dbReference type="RefSeq" id="WP_090482974.1">
    <property type="nucleotide sequence ID" value="NZ_FOWZ01000005.1"/>
</dbReference>
<dbReference type="OrthoDB" id="7433140at2"/>
<dbReference type="EMBL" id="FOWZ01000005">
    <property type="protein sequence ID" value="SFP40605.1"/>
    <property type="molecule type" value="Genomic_DNA"/>
</dbReference>
<protein>
    <submittedName>
        <fullName evidence="1">Uncharacterized protein</fullName>
    </submittedName>
</protein>
<gene>
    <name evidence="1" type="ORF">SAMN04488060_2724</name>
</gene>
<accession>A0A1I5Q2Z6</accession>
<name>A0A1I5Q2Z6_9SPHN</name>